<gene>
    <name evidence="3" type="ORF">HM131_05405</name>
</gene>
<dbReference type="GO" id="GO:0016757">
    <property type="term" value="F:glycosyltransferase activity"/>
    <property type="evidence" value="ECO:0007669"/>
    <property type="project" value="InterPro"/>
</dbReference>
<dbReference type="CDD" id="cd03819">
    <property type="entry name" value="GT4_WavL-like"/>
    <property type="match status" value="1"/>
</dbReference>
<evidence type="ECO:0008006" key="5">
    <source>
        <dbReference type="Google" id="ProtNLM"/>
    </source>
</evidence>
<dbReference type="PANTHER" id="PTHR45947:SF3">
    <property type="entry name" value="SULFOQUINOVOSYL TRANSFERASE SQD2"/>
    <property type="match status" value="1"/>
</dbReference>
<evidence type="ECO:0000313" key="4">
    <source>
        <dbReference type="Proteomes" id="UP000192527"/>
    </source>
</evidence>
<dbReference type="Proteomes" id="UP000192527">
    <property type="component" value="Chromosome"/>
</dbReference>
<protein>
    <recommendedName>
        <fullName evidence="5">Glycosyltransferase</fullName>
    </recommendedName>
</protein>
<keyword evidence="4" id="KW-1185">Reference proteome</keyword>
<dbReference type="AlphaFoldDB" id="A0A1W5ZSM2"/>
<dbReference type="SUPFAM" id="SSF53756">
    <property type="entry name" value="UDP-Glycosyltransferase/glycogen phosphorylase"/>
    <property type="match status" value="1"/>
</dbReference>
<sequence length="365" mass="41820">MNVLMLTDKLTMGGAENYFIKLENKMVKGTGFHLYTASGGGELTNYIANKKNYTALSRKNHLLNLWKLTRFIHKWDIDVIHANSLRMVMYANCLRKLVWKRKIKVVYTKHNITALEKFPRVFSFLMNQAVIGIITVSEYEKRVLMNYGVKQEMITTVYNGVDLEKFPFTEKSQSDVFKVGILARLSSEKNHRLFVDIAASMKLEKDVQFYIAGDGPERGPIVEKIKKSGLEERVQLLGEIQEPQKFLQSMDVLLLTSEREVFPMVILEAMATGTPVVSINKGGIPEAIVDGETGMLVEDHCAEAFREKILALKSDEVLRHRIIHAAREKVVREFTSEEMVEQTYKQYKIPYSNFKQQLNVKGKSI</sequence>
<feature type="domain" description="Glycosyl transferase family 1" evidence="1">
    <location>
        <begin position="166"/>
        <end position="328"/>
    </location>
</feature>
<evidence type="ECO:0000259" key="2">
    <source>
        <dbReference type="Pfam" id="PF13439"/>
    </source>
</evidence>
<dbReference type="InterPro" id="IPR001296">
    <property type="entry name" value="Glyco_trans_1"/>
</dbReference>
<feature type="domain" description="Glycosyltransferase subfamily 4-like N-terminal" evidence="2">
    <location>
        <begin position="12"/>
        <end position="165"/>
    </location>
</feature>
<evidence type="ECO:0000313" key="3">
    <source>
        <dbReference type="EMBL" id="ARI76306.1"/>
    </source>
</evidence>
<dbReference type="PANTHER" id="PTHR45947">
    <property type="entry name" value="SULFOQUINOVOSYL TRANSFERASE SQD2"/>
    <property type="match status" value="1"/>
</dbReference>
<dbReference type="STRING" id="402384.HM131_05405"/>
<dbReference type="Pfam" id="PF13439">
    <property type="entry name" value="Glyco_transf_4"/>
    <property type="match status" value="1"/>
</dbReference>
<dbReference type="OrthoDB" id="139410at2"/>
<evidence type="ECO:0000259" key="1">
    <source>
        <dbReference type="Pfam" id="PF00534"/>
    </source>
</evidence>
<dbReference type="Pfam" id="PF00534">
    <property type="entry name" value="Glycos_transf_1"/>
    <property type="match status" value="1"/>
</dbReference>
<dbReference type="RefSeq" id="WP_085028706.1">
    <property type="nucleotide sequence ID" value="NZ_CP020772.1"/>
</dbReference>
<dbReference type="InterPro" id="IPR050194">
    <property type="entry name" value="Glycosyltransferase_grp1"/>
</dbReference>
<dbReference type="InterPro" id="IPR028098">
    <property type="entry name" value="Glyco_trans_4-like_N"/>
</dbReference>
<dbReference type="EMBL" id="CP020772">
    <property type="protein sequence ID" value="ARI76306.1"/>
    <property type="molecule type" value="Genomic_DNA"/>
</dbReference>
<reference evidence="3 4" key="1">
    <citation type="submission" date="2017-04" db="EMBL/GenBank/DDBJ databases">
        <title>The whole genome sequencing and assembly of Halobacillus mangrovi strain.</title>
        <authorList>
            <person name="Lee S.-J."/>
            <person name="Park M.-K."/>
            <person name="Kim J.-Y."/>
            <person name="Lee Y.-J."/>
            <person name="Yi H."/>
            <person name="Bahn Y.-S."/>
            <person name="Kim J.F."/>
            <person name="Lee D.-W."/>
        </authorList>
    </citation>
    <scope>NUCLEOTIDE SEQUENCE [LARGE SCALE GENOMIC DNA]</scope>
    <source>
        <strain evidence="3 4">KTB 131</strain>
    </source>
</reference>
<dbReference type="Gene3D" id="3.40.50.2000">
    <property type="entry name" value="Glycogen Phosphorylase B"/>
    <property type="match status" value="2"/>
</dbReference>
<organism evidence="3 4">
    <name type="scientific">Halobacillus mangrovi</name>
    <dbReference type="NCBI Taxonomy" id="402384"/>
    <lineage>
        <taxon>Bacteria</taxon>
        <taxon>Bacillati</taxon>
        <taxon>Bacillota</taxon>
        <taxon>Bacilli</taxon>
        <taxon>Bacillales</taxon>
        <taxon>Bacillaceae</taxon>
        <taxon>Halobacillus</taxon>
    </lineage>
</organism>
<dbReference type="KEGG" id="hmn:HM131_05405"/>
<proteinExistence type="predicted"/>
<accession>A0A1W5ZSM2</accession>
<name>A0A1W5ZSM2_9BACI</name>